<feature type="compositionally biased region" description="Polar residues" evidence="1">
    <location>
        <begin position="1"/>
        <end position="10"/>
    </location>
</feature>
<evidence type="ECO:0000313" key="2">
    <source>
        <dbReference type="EMBL" id="KAF7380648.1"/>
    </source>
</evidence>
<keyword evidence="3" id="KW-1185">Reference proteome</keyword>
<feature type="compositionally biased region" description="Low complexity" evidence="1">
    <location>
        <begin position="62"/>
        <end position="71"/>
    </location>
</feature>
<gene>
    <name evidence="2" type="ORF">HZH68_016513</name>
</gene>
<dbReference type="EMBL" id="JACSDZ010000023">
    <property type="protein sequence ID" value="KAF7380648.1"/>
    <property type="molecule type" value="Genomic_DNA"/>
</dbReference>
<proteinExistence type="predicted"/>
<sequence>MSPLESPSSMRRNERDEPPLAASAGWSTSEIYTSFRVVVRRDQNDAKIPSGTGSAYDVSIRTSPTSPPSTTRFGVIEGKGKIRICKCASGENAPLFLAQANEGVAGGKGKLCVFSVCEPARRYFRVVFGFIPEGWSVQLADVERRIAVKAPPPRDTS</sequence>
<accession>A0A834J2L7</accession>
<evidence type="ECO:0000313" key="3">
    <source>
        <dbReference type="Proteomes" id="UP000617340"/>
    </source>
</evidence>
<reference evidence="2" key="1">
    <citation type="journal article" date="2020" name="G3 (Bethesda)">
        <title>High-Quality Assemblies for Three Invasive Social Wasps from the &lt;i&gt;Vespula&lt;/i&gt; Genus.</title>
        <authorList>
            <person name="Harrop T.W.R."/>
            <person name="Guhlin J."/>
            <person name="McLaughlin G.M."/>
            <person name="Permina E."/>
            <person name="Stockwell P."/>
            <person name="Gilligan J."/>
            <person name="Le Lec M.F."/>
            <person name="Gruber M.A.M."/>
            <person name="Quinn O."/>
            <person name="Lovegrove M."/>
            <person name="Duncan E.J."/>
            <person name="Remnant E.J."/>
            <person name="Van Eeckhoven J."/>
            <person name="Graham B."/>
            <person name="Knapp R.A."/>
            <person name="Langford K.W."/>
            <person name="Kronenberg Z."/>
            <person name="Press M.O."/>
            <person name="Eacker S.M."/>
            <person name="Wilson-Rankin E.E."/>
            <person name="Purcell J."/>
            <person name="Lester P.J."/>
            <person name="Dearden P.K."/>
        </authorList>
    </citation>
    <scope>NUCLEOTIDE SEQUENCE</scope>
    <source>
        <strain evidence="2">Linc-1</strain>
    </source>
</reference>
<protein>
    <submittedName>
        <fullName evidence="2">Uncharacterized protein</fullName>
    </submittedName>
</protein>
<evidence type="ECO:0000256" key="1">
    <source>
        <dbReference type="SAM" id="MobiDB-lite"/>
    </source>
</evidence>
<feature type="region of interest" description="Disordered" evidence="1">
    <location>
        <begin position="1"/>
        <end position="24"/>
    </location>
</feature>
<comment type="caution">
    <text evidence="2">The sequence shown here is derived from an EMBL/GenBank/DDBJ whole genome shotgun (WGS) entry which is preliminary data.</text>
</comment>
<dbReference type="Proteomes" id="UP000617340">
    <property type="component" value="Unassembled WGS sequence"/>
</dbReference>
<dbReference type="AlphaFoldDB" id="A0A834J2L7"/>
<organism evidence="2 3">
    <name type="scientific">Vespula germanica</name>
    <name type="common">German yellow jacket</name>
    <name type="synonym">Paravespula germanica</name>
    <dbReference type="NCBI Taxonomy" id="30212"/>
    <lineage>
        <taxon>Eukaryota</taxon>
        <taxon>Metazoa</taxon>
        <taxon>Ecdysozoa</taxon>
        <taxon>Arthropoda</taxon>
        <taxon>Hexapoda</taxon>
        <taxon>Insecta</taxon>
        <taxon>Pterygota</taxon>
        <taxon>Neoptera</taxon>
        <taxon>Endopterygota</taxon>
        <taxon>Hymenoptera</taxon>
        <taxon>Apocrita</taxon>
        <taxon>Aculeata</taxon>
        <taxon>Vespoidea</taxon>
        <taxon>Vespidae</taxon>
        <taxon>Vespinae</taxon>
        <taxon>Vespula</taxon>
    </lineage>
</organism>
<name>A0A834J2L7_VESGE</name>
<feature type="region of interest" description="Disordered" evidence="1">
    <location>
        <begin position="50"/>
        <end position="73"/>
    </location>
</feature>